<comment type="caution">
    <text evidence="1">The sequence shown here is derived from an EMBL/GenBank/DDBJ whole genome shotgun (WGS) entry which is preliminary data.</text>
</comment>
<gene>
    <name evidence="1" type="ORF">KHLLAP_LOCUS9193</name>
</gene>
<reference evidence="1" key="1">
    <citation type="submission" date="2023-10" db="EMBL/GenBank/DDBJ databases">
        <authorList>
            <person name="Hackl T."/>
        </authorList>
    </citation>
    <scope>NUCLEOTIDE SEQUENCE</scope>
</reference>
<protein>
    <submittedName>
        <fullName evidence="1">Uu.00g137510.m01.CDS01</fullName>
    </submittedName>
</protein>
<proteinExistence type="predicted"/>
<dbReference type="Proteomes" id="UP001295740">
    <property type="component" value="Unassembled WGS sequence"/>
</dbReference>
<dbReference type="AlphaFoldDB" id="A0AAI8VJ37"/>
<organism evidence="1 2">
    <name type="scientific">Anthostomella pinea</name>
    <dbReference type="NCBI Taxonomy" id="933095"/>
    <lineage>
        <taxon>Eukaryota</taxon>
        <taxon>Fungi</taxon>
        <taxon>Dikarya</taxon>
        <taxon>Ascomycota</taxon>
        <taxon>Pezizomycotina</taxon>
        <taxon>Sordariomycetes</taxon>
        <taxon>Xylariomycetidae</taxon>
        <taxon>Xylariales</taxon>
        <taxon>Xylariaceae</taxon>
        <taxon>Anthostomella</taxon>
    </lineage>
</organism>
<accession>A0AAI8VJ37</accession>
<evidence type="ECO:0000313" key="1">
    <source>
        <dbReference type="EMBL" id="CAJ2508725.1"/>
    </source>
</evidence>
<evidence type="ECO:0000313" key="2">
    <source>
        <dbReference type="Proteomes" id="UP001295740"/>
    </source>
</evidence>
<dbReference type="EMBL" id="CAUWAG010000012">
    <property type="protein sequence ID" value="CAJ2508725.1"/>
    <property type="molecule type" value="Genomic_DNA"/>
</dbReference>
<keyword evidence="2" id="KW-1185">Reference proteome</keyword>
<name>A0AAI8VJ37_9PEZI</name>
<sequence>MPNSDHFICAEDWDANALSILMYVIHGRHRGVPRSASLELLTKIAVLVDYYKC</sequence>